<comment type="caution">
    <text evidence="2">The sequence shown here is derived from an EMBL/GenBank/DDBJ whole genome shotgun (WGS) entry which is preliminary data.</text>
</comment>
<feature type="compositionally biased region" description="Polar residues" evidence="1">
    <location>
        <begin position="40"/>
        <end position="75"/>
    </location>
</feature>
<proteinExistence type="predicted"/>
<evidence type="ECO:0000256" key="1">
    <source>
        <dbReference type="SAM" id="MobiDB-lite"/>
    </source>
</evidence>
<evidence type="ECO:0000313" key="2">
    <source>
        <dbReference type="EMBL" id="MBW0518549.1"/>
    </source>
</evidence>
<name>A0A9Q3EC01_9BASI</name>
<accession>A0A9Q3EC01</accession>
<organism evidence="2 3">
    <name type="scientific">Austropuccinia psidii MF-1</name>
    <dbReference type="NCBI Taxonomy" id="1389203"/>
    <lineage>
        <taxon>Eukaryota</taxon>
        <taxon>Fungi</taxon>
        <taxon>Dikarya</taxon>
        <taxon>Basidiomycota</taxon>
        <taxon>Pucciniomycotina</taxon>
        <taxon>Pucciniomycetes</taxon>
        <taxon>Pucciniales</taxon>
        <taxon>Sphaerophragmiaceae</taxon>
        <taxon>Austropuccinia</taxon>
    </lineage>
</organism>
<feature type="region of interest" description="Disordered" evidence="1">
    <location>
        <begin position="22"/>
        <end position="78"/>
    </location>
</feature>
<dbReference type="EMBL" id="AVOT02026721">
    <property type="protein sequence ID" value="MBW0518549.1"/>
    <property type="molecule type" value="Genomic_DNA"/>
</dbReference>
<evidence type="ECO:0000313" key="3">
    <source>
        <dbReference type="Proteomes" id="UP000765509"/>
    </source>
</evidence>
<dbReference type="Proteomes" id="UP000765509">
    <property type="component" value="Unassembled WGS sequence"/>
</dbReference>
<dbReference type="AlphaFoldDB" id="A0A9Q3EC01"/>
<sequence>MIYLFNHYFPDQTHQSKTLVTSQFCPSHPHSPNHSPSYHQHLNQHQNVQPKTHSNSQAQPQLLKSQSQMPSNASKPSDIDESVIVSIKHHYHKCTNISSTTPVSLNLTPHSFPHFSHSHSTLGQLSHHQILQLQGQQHLSAISTSISILTIATSIY</sequence>
<feature type="compositionally biased region" description="Low complexity" evidence="1">
    <location>
        <begin position="26"/>
        <end position="39"/>
    </location>
</feature>
<gene>
    <name evidence="2" type="ORF">O181_058264</name>
</gene>
<reference evidence="2" key="1">
    <citation type="submission" date="2021-03" db="EMBL/GenBank/DDBJ databases">
        <title>Draft genome sequence of rust myrtle Austropuccinia psidii MF-1, a brazilian biotype.</title>
        <authorList>
            <person name="Quecine M.C."/>
            <person name="Pachon D.M.R."/>
            <person name="Bonatelli M.L."/>
            <person name="Correr F.H."/>
            <person name="Franceschini L.M."/>
            <person name="Leite T.F."/>
            <person name="Margarido G.R.A."/>
            <person name="Almeida C.A."/>
            <person name="Ferrarezi J.A."/>
            <person name="Labate C.A."/>
        </authorList>
    </citation>
    <scope>NUCLEOTIDE SEQUENCE</scope>
    <source>
        <strain evidence="2">MF-1</strain>
    </source>
</reference>
<dbReference type="OrthoDB" id="2503003at2759"/>
<keyword evidence="3" id="KW-1185">Reference proteome</keyword>
<protein>
    <submittedName>
        <fullName evidence="2">Uncharacterized protein</fullName>
    </submittedName>
</protein>